<accession>A0A0F9E7D0</accession>
<reference evidence="1" key="1">
    <citation type="journal article" date="2015" name="Nature">
        <title>Complex archaea that bridge the gap between prokaryotes and eukaryotes.</title>
        <authorList>
            <person name="Spang A."/>
            <person name="Saw J.H."/>
            <person name="Jorgensen S.L."/>
            <person name="Zaremba-Niedzwiedzka K."/>
            <person name="Martijn J."/>
            <person name="Lind A.E."/>
            <person name="van Eijk R."/>
            <person name="Schleper C."/>
            <person name="Guy L."/>
            <person name="Ettema T.J."/>
        </authorList>
    </citation>
    <scope>NUCLEOTIDE SEQUENCE</scope>
</reference>
<evidence type="ECO:0000313" key="1">
    <source>
        <dbReference type="EMBL" id="KKL62131.1"/>
    </source>
</evidence>
<dbReference type="AlphaFoldDB" id="A0A0F9E7D0"/>
<dbReference type="Gene3D" id="1.10.10.1400">
    <property type="entry name" value="Terminase, small subunit, N-terminal DNA-binding domain, HTH motif"/>
    <property type="match status" value="1"/>
</dbReference>
<dbReference type="InterPro" id="IPR005335">
    <property type="entry name" value="Terminase_ssu"/>
</dbReference>
<dbReference type="GO" id="GO:0051276">
    <property type="term" value="P:chromosome organization"/>
    <property type="evidence" value="ECO:0007669"/>
    <property type="project" value="InterPro"/>
</dbReference>
<dbReference type="EMBL" id="LAZR01028588">
    <property type="protein sequence ID" value="KKL62131.1"/>
    <property type="molecule type" value="Genomic_DNA"/>
</dbReference>
<gene>
    <name evidence="1" type="ORF">LCGC14_2188330</name>
</gene>
<proteinExistence type="predicted"/>
<dbReference type="InterPro" id="IPR038713">
    <property type="entry name" value="Terminase_Gp1_N_sf"/>
</dbReference>
<sequence length="67" mass="7375">MTPKQERFVEEYLIDLNATQAAVRAGYSEKNAGKIGPELLGKTRVVVAIADAVAKRSERTEITQDQV</sequence>
<feature type="non-terminal residue" evidence="1">
    <location>
        <position position="67"/>
    </location>
</feature>
<organism evidence="1">
    <name type="scientific">marine sediment metagenome</name>
    <dbReference type="NCBI Taxonomy" id="412755"/>
    <lineage>
        <taxon>unclassified sequences</taxon>
        <taxon>metagenomes</taxon>
        <taxon>ecological metagenomes</taxon>
    </lineage>
</organism>
<evidence type="ECO:0008006" key="2">
    <source>
        <dbReference type="Google" id="ProtNLM"/>
    </source>
</evidence>
<comment type="caution">
    <text evidence="1">The sequence shown here is derived from an EMBL/GenBank/DDBJ whole genome shotgun (WGS) entry which is preliminary data.</text>
</comment>
<name>A0A0F9E7D0_9ZZZZ</name>
<protein>
    <recommendedName>
        <fullName evidence="2">Terminase small subunit</fullName>
    </recommendedName>
</protein>
<dbReference type="Pfam" id="PF03592">
    <property type="entry name" value="Terminase_2"/>
    <property type="match status" value="1"/>
</dbReference>